<dbReference type="InterPro" id="IPR031160">
    <property type="entry name" value="F_BAR_dom"/>
</dbReference>
<dbReference type="OrthoDB" id="8783038at2759"/>
<dbReference type="SMART" id="SM00326">
    <property type="entry name" value="SH3"/>
    <property type="match status" value="2"/>
</dbReference>
<feature type="region of interest" description="Disordered" evidence="8">
    <location>
        <begin position="559"/>
        <end position="579"/>
    </location>
</feature>
<feature type="domain" description="F-BAR" evidence="10">
    <location>
        <begin position="9"/>
        <end position="278"/>
    </location>
</feature>
<evidence type="ECO:0000259" key="9">
    <source>
        <dbReference type="PROSITE" id="PS50002"/>
    </source>
</evidence>
<dbReference type="InterPro" id="IPR027267">
    <property type="entry name" value="AH/BAR_dom_sf"/>
</dbReference>
<dbReference type="Proteomes" id="UP000242525">
    <property type="component" value="Unassembled WGS sequence"/>
</dbReference>
<dbReference type="PROSITE" id="PS50002">
    <property type="entry name" value="SH3"/>
    <property type="match status" value="2"/>
</dbReference>
<comment type="function">
    <text evidence="3">Plays a role in endocytosis and trafficking to the vacuole. Functions with type I myosins to restore polarity of the actin cytoskeleton after NaCl stress.</text>
</comment>
<reference evidence="12" key="3">
    <citation type="submission" date="2020-01" db="EMBL/GenBank/DDBJ databases">
        <authorList>
            <person name="Perkins V."/>
            <person name="Lessard M.-H."/>
            <person name="Dugat-Bony E."/>
            <person name="Frenette M."/>
            <person name="Labrie S."/>
        </authorList>
    </citation>
    <scope>NUCLEOTIDE SEQUENCE</scope>
    <source>
        <strain evidence="12">LMA-70</strain>
    </source>
</reference>
<dbReference type="AlphaFoldDB" id="A0A0J9X6P3"/>
<dbReference type="STRING" id="1173061.A0A0J9X6P3"/>
<dbReference type="Gene3D" id="1.20.1270.60">
    <property type="entry name" value="Arfaptin homology (AH) domain/BAR domain"/>
    <property type="match status" value="1"/>
</dbReference>
<reference evidence="11 13" key="1">
    <citation type="submission" date="2014-03" db="EMBL/GenBank/DDBJ databases">
        <authorList>
            <person name="Casaregola S."/>
        </authorList>
    </citation>
    <scope>NUCLEOTIDE SEQUENCE [LARGE SCALE GENOMIC DNA]</scope>
    <source>
        <strain evidence="11 13">CLIB 918</strain>
    </source>
</reference>
<comment type="caution">
    <text evidence="11">The sequence shown here is derived from an EMBL/GenBank/DDBJ whole genome shotgun (WGS) entry which is preliminary data.</text>
</comment>
<evidence type="ECO:0000313" key="11">
    <source>
        <dbReference type="EMBL" id="CDO52883.1"/>
    </source>
</evidence>
<accession>A0A0J9X6P3</accession>
<reference evidence="12" key="2">
    <citation type="journal article" date="2020" name="Front. Microbiol.">
        <title>Phenotypic and Genetic Characterization of the Cheese Ripening Yeast Geotrichum candidum.</title>
        <authorList>
            <person name="Perkins V."/>
            <person name="Vignola S."/>
            <person name="Lessard M.H."/>
            <person name="Plante P.L."/>
            <person name="Corbeil J."/>
            <person name="Dugat-Bony E."/>
            <person name="Frenette M."/>
            <person name="Labrie S."/>
        </authorList>
    </citation>
    <scope>NUCLEOTIDE SEQUENCE</scope>
    <source>
        <strain evidence="12">LMA-70</strain>
    </source>
</reference>
<dbReference type="InterPro" id="IPR036028">
    <property type="entry name" value="SH3-like_dom_sf"/>
</dbReference>
<evidence type="ECO:0000256" key="2">
    <source>
        <dbReference type="ARBA" id="ARBA00023054"/>
    </source>
</evidence>
<dbReference type="EMBL" id="CCBN010000004">
    <property type="protein sequence ID" value="CDO52883.1"/>
    <property type="molecule type" value="Genomic_DNA"/>
</dbReference>
<keyword evidence="13" id="KW-1185">Reference proteome</keyword>
<dbReference type="EMBL" id="QQZK01000008">
    <property type="protein sequence ID" value="KAF5104428.1"/>
    <property type="molecule type" value="Genomic_DNA"/>
</dbReference>
<protein>
    <recommendedName>
        <fullName evidence="5">Protein BZZ1</fullName>
    </recommendedName>
</protein>
<keyword evidence="2 7" id="KW-0175">Coiled coil</keyword>
<dbReference type="GO" id="GO:0045010">
    <property type="term" value="P:actin nucleation"/>
    <property type="evidence" value="ECO:0007669"/>
    <property type="project" value="UniProtKB-ARBA"/>
</dbReference>
<evidence type="ECO:0000256" key="5">
    <source>
        <dbReference type="ARBA" id="ARBA00074946"/>
    </source>
</evidence>
<evidence type="ECO:0000256" key="8">
    <source>
        <dbReference type="SAM" id="MobiDB-lite"/>
    </source>
</evidence>
<dbReference type="InterPro" id="IPR001452">
    <property type="entry name" value="SH3_domain"/>
</dbReference>
<dbReference type="FunFam" id="1.20.1270.60:FF:000060">
    <property type="entry name" value="Actin polymerization protein Bzz1"/>
    <property type="match status" value="1"/>
</dbReference>
<dbReference type="SMART" id="SM00055">
    <property type="entry name" value="FCH"/>
    <property type="match status" value="1"/>
</dbReference>
<dbReference type="Proteomes" id="UP000750522">
    <property type="component" value="Unassembled WGS sequence"/>
</dbReference>
<feature type="compositionally biased region" description="Low complexity" evidence="8">
    <location>
        <begin position="559"/>
        <end position="575"/>
    </location>
</feature>
<dbReference type="Pfam" id="PF14604">
    <property type="entry name" value="SH3_9"/>
    <property type="match status" value="1"/>
</dbReference>
<evidence type="ECO:0000256" key="3">
    <source>
        <dbReference type="ARBA" id="ARBA00054085"/>
    </source>
</evidence>
<dbReference type="SUPFAM" id="SSF50044">
    <property type="entry name" value="SH3-domain"/>
    <property type="match status" value="2"/>
</dbReference>
<evidence type="ECO:0000313" key="12">
    <source>
        <dbReference type="EMBL" id="KAF5104428.1"/>
    </source>
</evidence>
<dbReference type="PANTHER" id="PTHR15735:SF21">
    <property type="entry name" value="PROTEIN NERVOUS WRECK"/>
    <property type="match status" value="1"/>
</dbReference>
<name>A0A0J9X6P3_GEOCN</name>
<dbReference type="InterPro" id="IPR001060">
    <property type="entry name" value="FCH_dom"/>
</dbReference>
<feature type="compositionally biased region" description="Polar residues" evidence="8">
    <location>
        <begin position="439"/>
        <end position="458"/>
    </location>
</feature>
<organism evidence="11 13">
    <name type="scientific">Geotrichum candidum</name>
    <name type="common">Oospora lactis</name>
    <name type="synonym">Dipodascus geotrichum</name>
    <dbReference type="NCBI Taxonomy" id="1173061"/>
    <lineage>
        <taxon>Eukaryota</taxon>
        <taxon>Fungi</taxon>
        <taxon>Dikarya</taxon>
        <taxon>Ascomycota</taxon>
        <taxon>Saccharomycotina</taxon>
        <taxon>Dipodascomycetes</taxon>
        <taxon>Dipodascales</taxon>
        <taxon>Dipodascaceae</taxon>
        <taxon>Geotrichum</taxon>
    </lineage>
</organism>
<evidence type="ECO:0000256" key="1">
    <source>
        <dbReference type="ARBA" id="ARBA00022443"/>
    </source>
</evidence>
<feature type="domain" description="SH3" evidence="9">
    <location>
        <begin position="492"/>
        <end position="554"/>
    </location>
</feature>
<dbReference type="SUPFAM" id="SSF103657">
    <property type="entry name" value="BAR/IMD domain-like"/>
    <property type="match status" value="1"/>
</dbReference>
<dbReference type="Gene3D" id="2.30.30.40">
    <property type="entry name" value="SH3 Domains"/>
    <property type="match status" value="2"/>
</dbReference>
<feature type="region of interest" description="Disordered" evidence="8">
    <location>
        <begin position="429"/>
        <end position="458"/>
    </location>
</feature>
<dbReference type="PANTHER" id="PTHR15735">
    <property type="entry name" value="FCH AND DOUBLE SH3 DOMAINS PROTEIN"/>
    <property type="match status" value="1"/>
</dbReference>
<evidence type="ECO:0000313" key="13">
    <source>
        <dbReference type="Proteomes" id="UP000242525"/>
    </source>
</evidence>
<sequence>MTEVAPLAVSFGDELQDGFKPVEAWISQGIRWLDDIHAFYQERAAIEKEYAQKLTSLSSKYFEKKARISTILSVGENPVITPGSLESASLVTWSEVLNQTEALGKERARLANELGIQVADQINGVALKFDDLKKKYVSYNEKLTEERDSFYSDLKKSKATYDATCQAMENLRVKASKSYDKSKEKANRKMAEKEIDMNNDKNVYLIKINVANRIKDKYYHEDVPELLDHMQSLNEARVQMLNHFWNQAIEFEQGCLDRSKTCLSGMTAIVKQNDPALDSAMFVKHNVSQWTEPTDFYYQPSPIWHDDENMITNDVALQYLRKRLVDSQNKYAEHEHTSQARIESYKAAQEQKKTASQDLIAGKISRGSYIEYLTRSLSALQALTYNETKKTIEEVEIETIEVAAGDKDLSSITPVAEVKKRKGLLGLLKGSSEGHKHSTSSAASSLRPMTSNSTMATGKSVNFDEAGKHKGGFLSALRHRGKAKPAAGGGAEEMAKVRMLYDYTPTGDAEIAAVAGEELQLVDGDDGSGWLEVRSLKTGEKGLVPSSYTEEVVPISKINTNASNSTSGTTAGKKGPAVAPKRGAKKVQYMIALYNYDAQNEDEITIQAGDKIAVVSEDIGDGWTEGELNGMRGSFPTAYARTA</sequence>
<gene>
    <name evidence="11" type="ORF">BN980_GECA04s01011g</name>
    <name evidence="12" type="ORF">DV451_000663</name>
</gene>
<dbReference type="PROSITE" id="PS51741">
    <property type="entry name" value="F_BAR"/>
    <property type="match status" value="1"/>
</dbReference>
<dbReference type="Pfam" id="PF00611">
    <property type="entry name" value="FCH"/>
    <property type="match status" value="1"/>
</dbReference>
<dbReference type="GO" id="GO:0030833">
    <property type="term" value="P:regulation of actin filament polymerization"/>
    <property type="evidence" value="ECO:0007669"/>
    <property type="project" value="TreeGrafter"/>
</dbReference>
<comment type="similarity">
    <text evidence="4">Belongs to the BZZ1 family.</text>
</comment>
<dbReference type="Pfam" id="PF00018">
    <property type="entry name" value="SH3_1"/>
    <property type="match status" value="1"/>
</dbReference>
<evidence type="ECO:0000256" key="4">
    <source>
        <dbReference type="ARBA" id="ARBA00061387"/>
    </source>
</evidence>
<evidence type="ECO:0000256" key="7">
    <source>
        <dbReference type="PROSITE-ProRule" id="PRU01077"/>
    </source>
</evidence>
<dbReference type="GO" id="GO:0030864">
    <property type="term" value="C:cortical actin cytoskeleton"/>
    <property type="evidence" value="ECO:0007669"/>
    <property type="project" value="UniProtKB-ARBA"/>
</dbReference>
<evidence type="ECO:0000259" key="10">
    <source>
        <dbReference type="PROSITE" id="PS51741"/>
    </source>
</evidence>
<proteinExistence type="inferred from homology"/>
<feature type="domain" description="SH3" evidence="9">
    <location>
        <begin position="585"/>
        <end position="643"/>
    </location>
</feature>
<evidence type="ECO:0000256" key="6">
    <source>
        <dbReference type="PROSITE-ProRule" id="PRU00192"/>
    </source>
</evidence>
<keyword evidence="1 6" id="KW-0728">SH3 domain</keyword>